<reference evidence="1" key="1">
    <citation type="submission" date="2019-08" db="EMBL/GenBank/DDBJ databases">
        <authorList>
            <person name="Kucharzyk K."/>
            <person name="Murdoch R.W."/>
            <person name="Higgins S."/>
            <person name="Loffler F."/>
        </authorList>
    </citation>
    <scope>NUCLEOTIDE SEQUENCE</scope>
</reference>
<accession>A0A645GBC5</accession>
<sequence length="182" mass="20946">MALHVRTHQRAVCVVVFKERNHRRCNRDQLLGRNVHIIDLFGLHLEYFIPYAHHDALVGKPLAGLVKRFVGLRDDVLVLFVSGHVGDLVRYLLTRPVDAAVRRFNKAVLVDACKRRERVDQAYVRAFRRLDWAHAAVMAEVHVAYLERGAFAVEAAGAQRAQTALMRKLRERVCLVHELREL</sequence>
<dbReference type="AlphaFoldDB" id="A0A645GBC5"/>
<proteinExistence type="predicted"/>
<evidence type="ECO:0000313" key="1">
    <source>
        <dbReference type="EMBL" id="MPN24191.1"/>
    </source>
</evidence>
<dbReference type="EMBL" id="VSSQ01072964">
    <property type="protein sequence ID" value="MPN24191.1"/>
    <property type="molecule type" value="Genomic_DNA"/>
</dbReference>
<name>A0A645GBC5_9ZZZZ</name>
<gene>
    <name evidence="1" type="ORF">SDC9_171585</name>
</gene>
<comment type="caution">
    <text evidence="1">The sequence shown here is derived from an EMBL/GenBank/DDBJ whole genome shotgun (WGS) entry which is preliminary data.</text>
</comment>
<protein>
    <submittedName>
        <fullName evidence="1">Uncharacterized protein</fullName>
    </submittedName>
</protein>
<organism evidence="1">
    <name type="scientific">bioreactor metagenome</name>
    <dbReference type="NCBI Taxonomy" id="1076179"/>
    <lineage>
        <taxon>unclassified sequences</taxon>
        <taxon>metagenomes</taxon>
        <taxon>ecological metagenomes</taxon>
    </lineage>
</organism>